<evidence type="ECO:0000313" key="2">
    <source>
        <dbReference type="Proteomes" id="UP000694865"/>
    </source>
</evidence>
<dbReference type="PROSITE" id="PS50994">
    <property type="entry name" value="INTEGRASE"/>
    <property type="match status" value="1"/>
</dbReference>
<dbReference type="Pfam" id="PF17921">
    <property type="entry name" value="Integrase_H2C2"/>
    <property type="match status" value="1"/>
</dbReference>
<dbReference type="PANTHER" id="PTHR47331">
    <property type="entry name" value="PHD-TYPE DOMAIN-CONTAINING PROTEIN"/>
    <property type="match status" value="1"/>
</dbReference>
<organism evidence="2 3">
    <name type="scientific">Saccoglossus kowalevskii</name>
    <name type="common">Acorn worm</name>
    <dbReference type="NCBI Taxonomy" id="10224"/>
    <lineage>
        <taxon>Eukaryota</taxon>
        <taxon>Metazoa</taxon>
        <taxon>Hemichordata</taxon>
        <taxon>Enteropneusta</taxon>
        <taxon>Harrimaniidae</taxon>
        <taxon>Saccoglossus</taxon>
    </lineage>
</organism>
<dbReference type="Gene3D" id="1.10.340.70">
    <property type="match status" value="1"/>
</dbReference>
<keyword evidence="2" id="KW-1185">Reference proteome</keyword>
<dbReference type="Gene3D" id="3.30.420.10">
    <property type="entry name" value="Ribonuclease H-like superfamily/Ribonuclease H"/>
    <property type="match status" value="1"/>
</dbReference>
<feature type="domain" description="Integrase catalytic" evidence="1">
    <location>
        <begin position="102"/>
        <end position="290"/>
    </location>
</feature>
<dbReference type="InterPro" id="IPR040676">
    <property type="entry name" value="DUF5641"/>
</dbReference>
<proteinExistence type="predicted"/>
<dbReference type="Proteomes" id="UP000694865">
    <property type="component" value="Unplaced"/>
</dbReference>
<dbReference type="RefSeq" id="XP_006811651.1">
    <property type="nucleotide sequence ID" value="XM_006811588.1"/>
</dbReference>
<gene>
    <name evidence="3" type="primary">LOC102802076</name>
</gene>
<accession>A0ABM0LV60</accession>
<dbReference type="PANTHER" id="PTHR47331:SF1">
    <property type="entry name" value="GAG-LIKE PROTEIN"/>
    <property type="match status" value="1"/>
</dbReference>
<name>A0ABM0LV60_SACKO</name>
<evidence type="ECO:0000313" key="3">
    <source>
        <dbReference type="RefSeq" id="XP_006811651.1"/>
    </source>
</evidence>
<sequence length="382" mass="43900">MEDGLIRVGGRLARSILSYSAKHPVILPKDSPVSNLILEDVHKGVGHLGRNTMLNRLRHKYWIMCANAMVRKIVSNCVTCRSYRAKVGEQKMADLPIERITPDHPPFTHTGVDYFGPLEVKRGRGTVKRYGVIFTCMASRAVHLEIAHSLDTDSCINAFRRFKARRGNVKSVRSDNGTNLVGAKRELQAEIDRWNHTKISSALHQVDIDWKFNPPAGSHFGGIWERQIRTIRKILFSLFKEQTIHLDDEALQTLLCEVESIINGRPISTVSEDPNDLEALTPNHLLLLQSYQNLPPGVFDRNDIYARRRWRQVQYLADMFWKRWLREYLPLLQERQKWLQPKRNLAVGDIVLIADNSVPSNAWPMGKVIEITKDRKGFIVTR</sequence>
<dbReference type="GeneID" id="102802076"/>
<dbReference type="InterPro" id="IPR001584">
    <property type="entry name" value="Integrase_cat-core"/>
</dbReference>
<dbReference type="SUPFAM" id="SSF53098">
    <property type="entry name" value="Ribonuclease H-like"/>
    <property type="match status" value="1"/>
</dbReference>
<protein>
    <submittedName>
        <fullName evidence="3">Uncharacterized protein LOC102802076</fullName>
    </submittedName>
</protein>
<dbReference type="InterPro" id="IPR012337">
    <property type="entry name" value="RNaseH-like_sf"/>
</dbReference>
<dbReference type="InterPro" id="IPR041588">
    <property type="entry name" value="Integrase_H2C2"/>
</dbReference>
<reference evidence="3" key="1">
    <citation type="submission" date="2025-08" db="UniProtKB">
        <authorList>
            <consortium name="RefSeq"/>
        </authorList>
    </citation>
    <scope>IDENTIFICATION</scope>
    <source>
        <tissue evidence="3">Testes</tissue>
    </source>
</reference>
<dbReference type="Pfam" id="PF18701">
    <property type="entry name" value="DUF5641"/>
    <property type="match status" value="1"/>
</dbReference>
<dbReference type="InterPro" id="IPR036397">
    <property type="entry name" value="RNaseH_sf"/>
</dbReference>
<evidence type="ECO:0000259" key="1">
    <source>
        <dbReference type="PROSITE" id="PS50994"/>
    </source>
</evidence>